<feature type="transmembrane region" description="Helical" evidence="6">
    <location>
        <begin position="7"/>
        <end position="29"/>
    </location>
</feature>
<proteinExistence type="predicted"/>
<feature type="transmembrane region" description="Helical" evidence="6">
    <location>
        <begin position="91"/>
        <end position="109"/>
    </location>
</feature>
<keyword evidence="3 6" id="KW-0812">Transmembrane</keyword>
<dbReference type="AlphaFoldDB" id="W5W386"/>
<dbReference type="Gene3D" id="1.20.1740.10">
    <property type="entry name" value="Amino acid/polyamine transporter I"/>
    <property type="match status" value="1"/>
</dbReference>
<dbReference type="HOGENOM" id="CLU_007946_15_12_11"/>
<evidence type="ECO:0000313" key="7">
    <source>
        <dbReference type="EMBL" id="AHH95317.1"/>
    </source>
</evidence>
<dbReference type="PANTHER" id="PTHR42770:SF7">
    <property type="entry name" value="MEMBRANE PROTEIN"/>
    <property type="match status" value="1"/>
</dbReference>
<name>W5W386_9PSEU</name>
<evidence type="ECO:0000256" key="3">
    <source>
        <dbReference type="ARBA" id="ARBA00022692"/>
    </source>
</evidence>
<dbReference type="GO" id="GO:0022857">
    <property type="term" value="F:transmembrane transporter activity"/>
    <property type="evidence" value="ECO:0007669"/>
    <property type="project" value="InterPro"/>
</dbReference>
<feature type="transmembrane region" description="Helical" evidence="6">
    <location>
        <begin position="175"/>
        <end position="192"/>
    </location>
</feature>
<accession>W5W386</accession>
<gene>
    <name evidence="7" type="ORF">KALB_1947</name>
</gene>
<organism evidence="7 8">
    <name type="scientific">Kutzneria albida DSM 43870</name>
    <dbReference type="NCBI Taxonomy" id="1449976"/>
    <lineage>
        <taxon>Bacteria</taxon>
        <taxon>Bacillati</taxon>
        <taxon>Actinomycetota</taxon>
        <taxon>Actinomycetes</taxon>
        <taxon>Pseudonocardiales</taxon>
        <taxon>Pseudonocardiaceae</taxon>
        <taxon>Kutzneria</taxon>
    </lineage>
</organism>
<evidence type="ECO:0000256" key="5">
    <source>
        <dbReference type="ARBA" id="ARBA00023136"/>
    </source>
</evidence>
<feature type="transmembrane region" description="Helical" evidence="6">
    <location>
        <begin position="115"/>
        <end position="132"/>
    </location>
</feature>
<feature type="transmembrane region" description="Helical" evidence="6">
    <location>
        <begin position="212"/>
        <end position="237"/>
    </location>
</feature>
<keyword evidence="8" id="KW-1185">Reference proteome</keyword>
<dbReference type="InterPro" id="IPR002293">
    <property type="entry name" value="AA/rel_permease1"/>
</dbReference>
<evidence type="ECO:0000256" key="6">
    <source>
        <dbReference type="SAM" id="Phobius"/>
    </source>
</evidence>
<reference evidence="7 8" key="1">
    <citation type="journal article" date="2014" name="BMC Genomics">
        <title>Complete genome sequence of producer of the glycopeptide antibiotic Aculeximycin Kutzneria albida DSM 43870T, a representative of minor genus of Pseudonocardiaceae.</title>
        <authorList>
            <person name="Rebets Y."/>
            <person name="Tokovenko B."/>
            <person name="Lushchyk I."/>
            <person name="Ruckert C."/>
            <person name="Zaburannyi N."/>
            <person name="Bechthold A."/>
            <person name="Kalinowski J."/>
            <person name="Luzhetskyy A."/>
        </authorList>
    </citation>
    <scope>NUCLEOTIDE SEQUENCE [LARGE SCALE GENOMIC DNA]</scope>
    <source>
        <strain evidence="7">DSM 43870</strain>
    </source>
</reference>
<keyword evidence="2" id="KW-1003">Cell membrane</keyword>
<protein>
    <submittedName>
        <fullName evidence="7">Putative secreted protein</fullName>
    </submittedName>
</protein>
<keyword evidence="5 6" id="KW-0472">Membrane</keyword>
<keyword evidence="4 6" id="KW-1133">Transmembrane helix</keyword>
<dbReference type="PIRSF" id="PIRSF006060">
    <property type="entry name" value="AA_transporter"/>
    <property type="match status" value="1"/>
</dbReference>
<evidence type="ECO:0000256" key="4">
    <source>
        <dbReference type="ARBA" id="ARBA00022989"/>
    </source>
</evidence>
<dbReference type="Proteomes" id="UP000019225">
    <property type="component" value="Chromosome"/>
</dbReference>
<dbReference type="Pfam" id="PF13520">
    <property type="entry name" value="AA_permease_2"/>
    <property type="match status" value="1"/>
</dbReference>
<evidence type="ECO:0000313" key="8">
    <source>
        <dbReference type="Proteomes" id="UP000019225"/>
    </source>
</evidence>
<dbReference type="EMBL" id="CP007155">
    <property type="protein sequence ID" value="AHH95317.1"/>
    <property type="molecule type" value="Genomic_DNA"/>
</dbReference>
<feature type="transmembrane region" description="Helical" evidence="6">
    <location>
        <begin position="302"/>
        <end position="321"/>
    </location>
</feature>
<feature type="transmembrane region" description="Helical" evidence="6">
    <location>
        <begin position="139"/>
        <end position="163"/>
    </location>
</feature>
<sequence length="400" mass="40388">MVRTDLSVPGIVVTGLCGTLGAGLFAGLAPASAAAGGYLLVGVVVAGLLALCSAFSTADQSRAYPGSGAGYRYAARQLGRWPGRMAGSASIAGRAAAAAAVAGTFGAYVTPDRPLLGALGVLAVAVALEVTGVKLSTRLSWIAVLVVLVVLALVVATCFAVPAPEVVNAPDADDPRGLLPAAGTMLFAYLGFERITAPDLDEPSHSARRLHVAIPVLLLVVLACYLTVGGALLRQLGPTRLALSRVPLREAVVAADGAWLGPLVVAGAAVAAVTSLLLVLSSLRRTVSAVAADGDLPGPLRSARVSGWVCGALVAVLVLLVGTPDAIGFAACAMLAYYAFTNAAARILLKEDRTWPMRSACFGLGLSVLLGMTMAPTYLGVTVLAVLLGAGALGLYRRVA</sequence>
<dbReference type="RefSeq" id="WP_025355501.1">
    <property type="nucleotide sequence ID" value="NZ_CP007155.1"/>
</dbReference>
<feature type="transmembrane region" description="Helical" evidence="6">
    <location>
        <begin position="35"/>
        <end position="55"/>
    </location>
</feature>
<dbReference type="GO" id="GO:0005886">
    <property type="term" value="C:plasma membrane"/>
    <property type="evidence" value="ECO:0007669"/>
    <property type="project" value="UniProtKB-SubCell"/>
</dbReference>
<dbReference type="PANTHER" id="PTHR42770">
    <property type="entry name" value="AMINO ACID TRANSPORTER-RELATED"/>
    <property type="match status" value="1"/>
</dbReference>
<comment type="subcellular location">
    <subcellularLocation>
        <location evidence="1">Cell membrane</location>
        <topology evidence="1">Multi-pass membrane protein</topology>
    </subcellularLocation>
</comment>
<feature type="transmembrane region" description="Helical" evidence="6">
    <location>
        <begin position="257"/>
        <end position="281"/>
    </location>
</feature>
<evidence type="ECO:0000256" key="1">
    <source>
        <dbReference type="ARBA" id="ARBA00004651"/>
    </source>
</evidence>
<evidence type="ECO:0000256" key="2">
    <source>
        <dbReference type="ARBA" id="ARBA00022475"/>
    </source>
</evidence>
<dbReference type="eggNOG" id="COG0531">
    <property type="taxonomic scope" value="Bacteria"/>
</dbReference>
<dbReference type="OrthoDB" id="5177911at2"/>
<dbReference type="STRING" id="1449976.KALB_1947"/>
<dbReference type="InterPro" id="IPR050367">
    <property type="entry name" value="APC_superfamily"/>
</dbReference>
<dbReference type="KEGG" id="kal:KALB_1947"/>
<feature type="transmembrane region" description="Helical" evidence="6">
    <location>
        <begin position="327"/>
        <end position="348"/>
    </location>
</feature>